<reference evidence="2" key="2">
    <citation type="submission" date="2015-06" db="UniProtKB">
        <authorList>
            <consortium name="EnsemblPlants"/>
        </authorList>
    </citation>
    <scope>IDENTIFICATION</scope>
</reference>
<dbReference type="Proteomes" id="UP000008022">
    <property type="component" value="Unassembled WGS sequence"/>
</dbReference>
<reference evidence="3" key="1">
    <citation type="submission" date="2013-06" db="EMBL/GenBank/DDBJ databases">
        <authorList>
            <person name="Zhao Q."/>
        </authorList>
    </citation>
    <scope>NUCLEOTIDE SEQUENCE</scope>
    <source>
        <strain evidence="3">cv. W1943</strain>
    </source>
</reference>
<name>A0A0E0QWW3_ORYRU</name>
<protein>
    <submittedName>
        <fullName evidence="2">Uncharacterized protein</fullName>
    </submittedName>
</protein>
<sequence>MPREGTVVFAAMTLGSFPPQKLAIEVRGSPTYILGPLLFHNQCGTIQQSPPSHIGVPQPFTAPSPFHHGPSGIQAPQAPTVHQAFTQYIHWARNVKLAWL</sequence>
<evidence type="ECO:0000313" key="3">
    <source>
        <dbReference type="Proteomes" id="UP000008022"/>
    </source>
</evidence>
<dbReference type="HOGENOM" id="CLU_2310718_0_0_1"/>
<dbReference type="AlphaFoldDB" id="A0A0E0QWW3"/>
<dbReference type="Gramene" id="ORUFI10G04200.1">
    <property type="protein sequence ID" value="ORUFI10G04200.1"/>
    <property type="gene ID" value="ORUFI10G04200"/>
</dbReference>
<evidence type="ECO:0000256" key="1">
    <source>
        <dbReference type="SAM" id="MobiDB-lite"/>
    </source>
</evidence>
<proteinExistence type="predicted"/>
<accession>A0A0E0QWW3</accession>
<feature type="region of interest" description="Disordered" evidence="1">
    <location>
        <begin position="50"/>
        <end position="76"/>
    </location>
</feature>
<evidence type="ECO:0000313" key="2">
    <source>
        <dbReference type="EnsemblPlants" id="ORUFI10G04200.1"/>
    </source>
</evidence>
<keyword evidence="3" id="KW-1185">Reference proteome</keyword>
<organism evidence="2 3">
    <name type="scientific">Oryza rufipogon</name>
    <name type="common">Brownbeard rice</name>
    <name type="synonym">Asian wild rice</name>
    <dbReference type="NCBI Taxonomy" id="4529"/>
    <lineage>
        <taxon>Eukaryota</taxon>
        <taxon>Viridiplantae</taxon>
        <taxon>Streptophyta</taxon>
        <taxon>Embryophyta</taxon>
        <taxon>Tracheophyta</taxon>
        <taxon>Spermatophyta</taxon>
        <taxon>Magnoliopsida</taxon>
        <taxon>Liliopsida</taxon>
        <taxon>Poales</taxon>
        <taxon>Poaceae</taxon>
        <taxon>BOP clade</taxon>
        <taxon>Oryzoideae</taxon>
        <taxon>Oryzeae</taxon>
        <taxon>Oryzinae</taxon>
        <taxon>Oryza</taxon>
    </lineage>
</organism>
<dbReference type="EnsemblPlants" id="ORUFI10G04200.1">
    <property type="protein sequence ID" value="ORUFI10G04200.1"/>
    <property type="gene ID" value="ORUFI10G04200"/>
</dbReference>